<evidence type="ECO:0000256" key="3">
    <source>
        <dbReference type="ARBA" id="ARBA00022793"/>
    </source>
</evidence>
<reference evidence="7" key="1">
    <citation type="journal article" date="2023" name="Nat. Commun.">
        <title>Diploid and tetraploid genomes of Acorus and the evolution of monocots.</title>
        <authorList>
            <person name="Ma L."/>
            <person name="Liu K.W."/>
            <person name="Li Z."/>
            <person name="Hsiao Y.Y."/>
            <person name="Qi Y."/>
            <person name="Fu T."/>
            <person name="Tang G.D."/>
            <person name="Zhang D."/>
            <person name="Sun W.H."/>
            <person name="Liu D.K."/>
            <person name="Li Y."/>
            <person name="Chen G.Z."/>
            <person name="Liu X.D."/>
            <person name="Liao X.Y."/>
            <person name="Jiang Y.T."/>
            <person name="Yu X."/>
            <person name="Hao Y."/>
            <person name="Huang J."/>
            <person name="Zhao X.W."/>
            <person name="Ke S."/>
            <person name="Chen Y.Y."/>
            <person name="Wu W.L."/>
            <person name="Hsu J.L."/>
            <person name="Lin Y.F."/>
            <person name="Huang M.D."/>
            <person name="Li C.Y."/>
            <person name="Huang L."/>
            <person name="Wang Z.W."/>
            <person name="Zhao X."/>
            <person name="Zhong W.Y."/>
            <person name="Peng D.H."/>
            <person name="Ahmad S."/>
            <person name="Lan S."/>
            <person name="Zhang J.S."/>
            <person name="Tsai W.C."/>
            <person name="Van de Peer Y."/>
            <person name="Liu Z.J."/>
        </authorList>
    </citation>
    <scope>NUCLEOTIDE SEQUENCE</scope>
    <source>
        <strain evidence="7">CP</strain>
    </source>
</reference>
<dbReference type="InterPro" id="IPR002129">
    <property type="entry name" value="PyrdxlP-dep_de-COase"/>
</dbReference>
<dbReference type="GO" id="GO:0005737">
    <property type="term" value="C:cytoplasm"/>
    <property type="evidence" value="ECO:0007669"/>
    <property type="project" value="TreeGrafter"/>
</dbReference>
<dbReference type="PANTHER" id="PTHR11999">
    <property type="entry name" value="GROUP II PYRIDOXAL-5-PHOSPHATE DECARBOXYLASE"/>
    <property type="match status" value="1"/>
</dbReference>
<dbReference type="Gene3D" id="3.90.1150.10">
    <property type="entry name" value="Aspartate Aminotransferase, domain 1"/>
    <property type="match status" value="1"/>
</dbReference>
<keyword evidence="3" id="KW-0210">Decarboxylase</keyword>
<dbReference type="Pfam" id="PF00282">
    <property type="entry name" value="Pyridoxal_deC"/>
    <property type="match status" value="1"/>
</dbReference>
<evidence type="ECO:0000256" key="4">
    <source>
        <dbReference type="ARBA" id="ARBA00022898"/>
    </source>
</evidence>
<evidence type="ECO:0000256" key="2">
    <source>
        <dbReference type="ARBA" id="ARBA00009533"/>
    </source>
</evidence>
<accession>A0AAV9E6F7</accession>
<dbReference type="GO" id="GO:0019752">
    <property type="term" value="P:carboxylic acid metabolic process"/>
    <property type="evidence" value="ECO:0007669"/>
    <property type="project" value="InterPro"/>
</dbReference>
<sequence length="445" mass="49117">MGSLETTSPSSPLFNPLDLDDFRTQAHKAVDFIADYYASIESRPVLPRVDPGYLRKTLLPPTPPTKPTPLDSILSEIETHIMPGMTHWLSPNFFAYFPATVSTAGFLGEMLSSSFNWLASPAATELESIIMDWLASLLKLPQQFTFSGSGGGFLQGTTSEAILCTLVAARERAIEKSSSVIIQKLVVYVSDQTHSTFAKACKIAGISPSDIRTIPTSADTEFALSPELLKRQMEADVAAGLVPLYLCATVGTTSSNAVDPVGGLADVARDHGVWVHVDAAYAGSACICPEFRQYLDGVERMDSLSLSYLDCFCLWVHNRDSLISALATDPEYLKNRPSESGSVVDYKDWQVGLGRWFQALRLWMVFKMYGVMNLQSHIRSDVGLARMFEGPMRGDRRFEVVVPRWFGLVCFWLRGVGEGVNRRVLEEVNRTGRVYMTHTVVGEST</sequence>
<dbReference type="EMBL" id="JAUJYO010000009">
    <property type="protein sequence ID" value="KAK1308899.1"/>
    <property type="molecule type" value="Genomic_DNA"/>
</dbReference>
<comment type="cofactor">
    <cofactor evidence="1 6">
        <name>pyridoxal 5'-phosphate</name>
        <dbReference type="ChEBI" id="CHEBI:597326"/>
    </cofactor>
</comment>
<comment type="caution">
    <text evidence="7">The sequence shown here is derived from an EMBL/GenBank/DDBJ whole genome shotgun (WGS) entry which is preliminary data.</text>
</comment>
<dbReference type="Gene3D" id="3.40.640.10">
    <property type="entry name" value="Type I PLP-dependent aspartate aminotransferase-like (Major domain)"/>
    <property type="match status" value="1"/>
</dbReference>
<reference evidence="7" key="2">
    <citation type="submission" date="2023-06" db="EMBL/GenBank/DDBJ databases">
        <authorList>
            <person name="Ma L."/>
            <person name="Liu K.-W."/>
            <person name="Li Z."/>
            <person name="Hsiao Y.-Y."/>
            <person name="Qi Y."/>
            <person name="Fu T."/>
            <person name="Tang G."/>
            <person name="Zhang D."/>
            <person name="Sun W.-H."/>
            <person name="Liu D.-K."/>
            <person name="Li Y."/>
            <person name="Chen G.-Z."/>
            <person name="Liu X.-D."/>
            <person name="Liao X.-Y."/>
            <person name="Jiang Y.-T."/>
            <person name="Yu X."/>
            <person name="Hao Y."/>
            <person name="Huang J."/>
            <person name="Zhao X.-W."/>
            <person name="Ke S."/>
            <person name="Chen Y.-Y."/>
            <person name="Wu W.-L."/>
            <person name="Hsu J.-L."/>
            <person name="Lin Y.-F."/>
            <person name="Huang M.-D."/>
            <person name="Li C.-Y."/>
            <person name="Huang L."/>
            <person name="Wang Z.-W."/>
            <person name="Zhao X."/>
            <person name="Zhong W.-Y."/>
            <person name="Peng D.-H."/>
            <person name="Ahmad S."/>
            <person name="Lan S."/>
            <person name="Zhang J.-S."/>
            <person name="Tsai W.-C."/>
            <person name="Van De Peer Y."/>
            <person name="Liu Z.-J."/>
        </authorList>
    </citation>
    <scope>NUCLEOTIDE SEQUENCE</scope>
    <source>
        <strain evidence="7">CP</strain>
        <tissue evidence="7">Leaves</tissue>
    </source>
</reference>
<proteinExistence type="inferred from homology"/>
<dbReference type="AlphaFoldDB" id="A0AAV9E6F7"/>
<evidence type="ECO:0000313" key="7">
    <source>
        <dbReference type="EMBL" id="KAK1308899.1"/>
    </source>
</evidence>
<evidence type="ECO:0000256" key="6">
    <source>
        <dbReference type="RuleBase" id="RU000382"/>
    </source>
</evidence>
<evidence type="ECO:0000256" key="5">
    <source>
        <dbReference type="ARBA" id="ARBA00023239"/>
    </source>
</evidence>
<protein>
    <submittedName>
        <fullName evidence="7">Aromatic-L-amino-acid decarboxylase</fullName>
    </submittedName>
</protein>
<organism evidence="7 8">
    <name type="scientific">Acorus calamus</name>
    <name type="common">Sweet flag</name>
    <dbReference type="NCBI Taxonomy" id="4465"/>
    <lineage>
        <taxon>Eukaryota</taxon>
        <taxon>Viridiplantae</taxon>
        <taxon>Streptophyta</taxon>
        <taxon>Embryophyta</taxon>
        <taxon>Tracheophyta</taxon>
        <taxon>Spermatophyta</taxon>
        <taxon>Magnoliopsida</taxon>
        <taxon>Liliopsida</taxon>
        <taxon>Acoraceae</taxon>
        <taxon>Acorus</taxon>
    </lineage>
</organism>
<dbReference type="InterPro" id="IPR010977">
    <property type="entry name" value="Aromatic_deC"/>
</dbReference>
<comment type="similarity">
    <text evidence="2 6">Belongs to the group II decarboxylase family.</text>
</comment>
<dbReference type="SUPFAM" id="SSF53383">
    <property type="entry name" value="PLP-dependent transferases"/>
    <property type="match status" value="1"/>
</dbReference>
<evidence type="ECO:0000313" key="8">
    <source>
        <dbReference type="Proteomes" id="UP001180020"/>
    </source>
</evidence>
<keyword evidence="4 6" id="KW-0663">Pyridoxal phosphate</keyword>
<dbReference type="InterPro" id="IPR015422">
    <property type="entry name" value="PyrdxlP-dep_Trfase_small"/>
</dbReference>
<dbReference type="Gene3D" id="1.20.1340.10">
    <property type="entry name" value="dopa decarboxylase, N-terminal domain"/>
    <property type="match status" value="1"/>
</dbReference>
<dbReference type="InterPro" id="IPR015421">
    <property type="entry name" value="PyrdxlP-dep_Trfase_major"/>
</dbReference>
<dbReference type="GO" id="GO:0016831">
    <property type="term" value="F:carboxy-lyase activity"/>
    <property type="evidence" value="ECO:0007669"/>
    <property type="project" value="UniProtKB-KW"/>
</dbReference>
<keyword evidence="8" id="KW-1185">Reference proteome</keyword>
<dbReference type="GO" id="GO:0030170">
    <property type="term" value="F:pyridoxal phosphate binding"/>
    <property type="evidence" value="ECO:0007669"/>
    <property type="project" value="InterPro"/>
</dbReference>
<dbReference type="InterPro" id="IPR015424">
    <property type="entry name" value="PyrdxlP-dep_Trfase"/>
</dbReference>
<evidence type="ECO:0000256" key="1">
    <source>
        <dbReference type="ARBA" id="ARBA00001933"/>
    </source>
</evidence>
<name>A0AAV9E6F7_ACOCL</name>
<keyword evidence="5 6" id="KW-0456">Lyase</keyword>
<dbReference type="Proteomes" id="UP001180020">
    <property type="component" value="Unassembled WGS sequence"/>
</dbReference>
<gene>
    <name evidence="7" type="primary">TDC</name>
    <name evidence="7" type="ORF">QJS10_CPA09g01385</name>
</gene>
<dbReference type="PANTHER" id="PTHR11999:SF157">
    <property type="entry name" value="TRYPTOPHAN DECARBOXYLASE 1"/>
    <property type="match status" value="1"/>
</dbReference>
<dbReference type="GO" id="GO:0006520">
    <property type="term" value="P:amino acid metabolic process"/>
    <property type="evidence" value="ECO:0007669"/>
    <property type="project" value="InterPro"/>
</dbReference>
<dbReference type="PRINTS" id="PR00800">
    <property type="entry name" value="YHDCRBOXLASE"/>
</dbReference>